<dbReference type="OrthoDB" id="3267748at2759"/>
<dbReference type="AlphaFoldDB" id="A0A0D2NP77"/>
<dbReference type="Proteomes" id="UP000054270">
    <property type="component" value="Unassembled WGS sequence"/>
</dbReference>
<sequence length="161" mass="19307">VYDGSPDARAYNRFVKESEMYLIDNKIKSKRRAFILSYFLEGRAYDFYIQKVSRNESKWTLEKFYAELYNFCFPINFTIQLHKKLQKLYQNDKSVSEYSHELEELFVMIGTISKRERVIKFWNGARPSIQQGLWLHRLNPDTATWREVVDQAEIIETAERA</sequence>
<evidence type="ECO:0000259" key="1">
    <source>
        <dbReference type="Pfam" id="PF03732"/>
    </source>
</evidence>
<dbReference type="InterPro" id="IPR005162">
    <property type="entry name" value="Retrotrans_gag_dom"/>
</dbReference>
<feature type="non-terminal residue" evidence="3">
    <location>
        <position position="1"/>
    </location>
</feature>
<reference evidence="3" key="2">
    <citation type="submission" date="2014-04" db="EMBL/GenBank/DDBJ databases">
        <title>Evolutionary Origins and Diversification of the Mycorrhizal Mutualists.</title>
        <authorList>
            <consortium name="DOE Joint Genome Institute"/>
            <person name="Kohler A."/>
            <person name="Kuo A."/>
            <person name="Nagy L.G."/>
            <person name="Floudas D."/>
            <person name="Copeland A."/>
            <person name="Barry K.W."/>
            <person name="Cichocki N."/>
            <person name="Veneault-Fourrey C."/>
            <person name="LaButti K."/>
            <person name="Lindquist E.A."/>
            <person name="Lipzen A."/>
            <person name="Lundell T."/>
            <person name="Morin E."/>
            <person name="Murat C."/>
            <person name="Riley R."/>
            <person name="Ohm R."/>
            <person name="Sun H."/>
            <person name="Tunlid A."/>
            <person name="Henrissat B."/>
            <person name="Grigoriev I.V."/>
            <person name="Hibbett D.S."/>
            <person name="Martin F."/>
            <person name="Consortium M.G."/>
        </authorList>
    </citation>
    <scope>NUCLEOTIDE SEQUENCE [LARGE SCALE GENOMIC DNA]</scope>
    <source>
        <strain evidence="3">FD-334 SS-4</strain>
    </source>
</reference>
<proteinExistence type="predicted"/>
<protein>
    <recommendedName>
        <fullName evidence="1">Retrotransposon gag domain-containing protein</fullName>
    </recommendedName>
</protein>
<accession>A0A0D2NP77</accession>
<evidence type="ECO:0000313" key="2">
    <source>
        <dbReference type="EMBL" id="KJA18537.1"/>
    </source>
</evidence>
<gene>
    <name evidence="2" type="ORF">HYPSUDRAFT_102575</name>
    <name evidence="3" type="ORF">HYPSUDRAFT_96253</name>
</gene>
<organism evidence="3 4">
    <name type="scientific">Hypholoma sublateritium (strain FD-334 SS-4)</name>
    <dbReference type="NCBI Taxonomy" id="945553"/>
    <lineage>
        <taxon>Eukaryota</taxon>
        <taxon>Fungi</taxon>
        <taxon>Dikarya</taxon>
        <taxon>Basidiomycota</taxon>
        <taxon>Agaricomycotina</taxon>
        <taxon>Agaricomycetes</taxon>
        <taxon>Agaricomycetidae</taxon>
        <taxon>Agaricales</taxon>
        <taxon>Agaricineae</taxon>
        <taxon>Strophariaceae</taxon>
        <taxon>Hypholoma</taxon>
    </lineage>
</organism>
<reference evidence="4" key="1">
    <citation type="submission" date="2014-04" db="EMBL/GenBank/DDBJ databases">
        <title>Evolutionary Origins and Diversification of the Mycorrhizal Mutualists.</title>
        <authorList>
            <consortium name="DOE Joint Genome Institute"/>
            <consortium name="Mycorrhizal Genomics Consortium"/>
            <person name="Kohler A."/>
            <person name="Kuo A."/>
            <person name="Nagy L.G."/>
            <person name="Floudas D."/>
            <person name="Copeland A."/>
            <person name="Barry K.W."/>
            <person name="Cichocki N."/>
            <person name="Veneault-Fourrey C."/>
            <person name="LaButti K."/>
            <person name="Lindquist E.A."/>
            <person name="Lipzen A."/>
            <person name="Lundell T."/>
            <person name="Morin E."/>
            <person name="Murat C."/>
            <person name="Riley R."/>
            <person name="Ohm R."/>
            <person name="Sun H."/>
            <person name="Tunlid A."/>
            <person name="Henrissat B."/>
            <person name="Grigoriev I.V."/>
            <person name="Hibbett D.S."/>
            <person name="Martin F."/>
        </authorList>
    </citation>
    <scope>NUCLEOTIDE SEQUENCE [LARGE SCALE GENOMIC DNA]</scope>
    <source>
        <strain evidence="4">FD-334 SS-4</strain>
    </source>
</reference>
<feature type="non-terminal residue" evidence="3">
    <location>
        <position position="161"/>
    </location>
</feature>
<dbReference type="EMBL" id="KN817566">
    <property type="protein sequence ID" value="KJA20599.1"/>
    <property type="molecule type" value="Genomic_DNA"/>
</dbReference>
<name>A0A0D2NP77_HYPSF</name>
<dbReference type="Pfam" id="PF03732">
    <property type="entry name" value="Retrotrans_gag"/>
    <property type="match status" value="1"/>
</dbReference>
<evidence type="ECO:0000313" key="3">
    <source>
        <dbReference type="EMBL" id="KJA20599.1"/>
    </source>
</evidence>
<feature type="domain" description="Retrotransposon gag" evidence="1">
    <location>
        <begin position="37"/>
        <end position="126"/>
    </location>
</feature>
<dbReference type="EMBL" id="KN817587">
    <property type="protein sequence ID" value="KJA18537.1"/>
    <property type="molecule type" value="Genomic_DNA"/>
</dbReference>
<dbReference type="STRING" id="945553.A0A0D2NP77"/>
<evidence type="ECO:0000313" key="4">
    <source>
        <dbReference type="Proteomes" id="UP000054270"/>
    </source>
</evidence>
<keyword evidence="4" id="KW-1185">Reference proteome</keyword>